<name>A0A9W9ZXC8_9CNID</name>
<keyword evidence="3" id="KW-1185">Reference proteome</keyword>
<sequence length="115" mass="12941">MLNAFIKSQEMTGVCCHGNFFPPFSEACQSESNQNCNCGRYRFARDKGTHPQANSDAKRQSSYAPDRPPKGMHKECTRHQKKKFVVGHSGNANEAHDDPEKNKINDKSLFRAVPT</sequence>
<evidence type="ECO:0000313" key="2">
    <source>
        <dbReference type="EMBL" id="KAJ7388718.1"/>
    </source>
</evidence>
<dbReference type="Proteomes" id="UP001163046">
    <property type="component" value="Unassembled WGS sequence"/>
</dbReference>
<gene>
    <name evidence="2" type="ORF">OS493_035996</name>
</gene>
<accession>A0A9W9ZXC8</accession>
<feature type="compositionally biased region" description="Basic and acidic residues" evidence="1">
    <location>
        <begin position="94"/>
        <end position="109"/>
    </location>
</feature>
<protein>
    <submittedName>
        <fullName evidence="2">Uncharacterized protein</fullName>
    </submittedName>
</protein>
<evidence type="ECO:0000313" key="3">
    <source>
        <dbReference type="Proteomes" id="UP001163046"/>
    </source>
</evidence>
<organism evidence="2 3">
    <name type="scientific">Desmophyllum pertusum</name>
    <dbReference type="NCBI Taxonomy" id="174260"/>
    <lineage>
        <taxon>Eukaryota</taxon>
        <taxon>Metazoa</taxon>
        <taxon>Cnidaria</taxon>
        <taxon>Anthozoa</taxon>
        <taxon>Hexacorallia</taxon>
        <taxon>Scleractinia</taxon>
        <taxon>Caryophylliina</taxon>
        <taxon>Caryophylliidae</taxon>
        <taxon>Desmophyllum</taxon>
    </lineage>
</organism>
<dbReference type="AlphaFoldDB" id="A0A9W9ZXC8"/>
<reference evidence="2" key="1">
    <citation type="submission" date="2023-01" db="EMBL/GenBank/DDBJ databases">
        <title>Genome assembly of the deep-sea coral Lophelia pertusa.</title>
        <authorList>
            <person name="Herrera S."/>
            <person name="Cordes E."/>
        </authorList>
    </citation>
    <scope>NUCLEOTIDE SEQUENCE</scope>
    <source>
        <strain evidence="2">USNM1676648</strain>
        <tissue evidence="2">Polyp</tissue>
    </source>
</reference>
<evidence type="ECO:0000256" key="1">
    <source>
        <dbReference type="SAM" id="MobiDB-lite"/>
    </source>
</evidence>
<feature type="region of interest" description="Disordered" evidence="1">
    <location>
        <begin position="47"/>
        <end position="115"/>
    </location>
</feature>
<dbReference type="EMBL" id="MU825453">
    <property type="protein sequence ID" value="KAJ7388718.1"/>
    <property type="molecule type" value="Genomic_DNA"/>
</dbReference>
<proteinExistence type="predicted"/>
<feature type="compositionally biased region" description="Polar residues" evidence="1">
    <location>
        <begin position="51"/>
        <end position="63"/>
    </location>
</feature>
<comment type="caution">
    <text evidence="2">The sequence shown here is derived from an EMBL/GenBank/DDBJ whole genome shotgun (WGS) entry which is preliminary data.</text>
</comment>
<feature type="compositionally biased region" description="Basic and acidic residues" evidence="1">
    <location>
        <begin position="67"/>
        <end position="78"/>
    </location>
</feature>